<dbReference type="EMBL" id="RCSX01000003">
    <property type="protein sequence ID" value="KAF7937290.1"/>
    <property type="molecule type" value="Genomic_DNA"/>
</dbReference>
<evidence type="ECO:0008006" key="3">
    <source>
        <dbReference type="Google" id="ProtNLM"/>
    </source>
</evidence>
<accession>A0ABQ7IYB9</accession>
<sequence>MAAETTTAVTGTQTQTLTSVSSPSFIQRLLEQWFQISASGHVTCSRKSIFLLSQLRTTVKRSPEPLINDAQLDARNPPPIPPYLSIFAASKISSACSCLSLPTPSTTVTSTVQQTSTATSTPPAVTSQVQTVTFVTVTTTAINTITEVQTLTKTISTTTTATTTTTVIVTETPTPPVAYCDQMTTPGPYSFLFGGPAYNEIYTGDYNLRNCCRICWDIEECVAFTFEGSEPDQVAFCSYSLSVTPTVSPIPNPPSYCPSGVEEEERLADQTFFAYTYSGPCDLAGVQYVNGG</sequence>
<protein>
    <recommendedName>
        <fullName evidence="3">Apple domain-containing protein</fullName>
    </recommendedName>
</protein>
<comment type="caution">
    <text evidence="1">The sequence shown here is derived from an EMBL/GenBank/DDBJ whole genome shotgun (WGS) entry which is preliminary data.</text>
</comment>
<evidence type="ECO:0000313" key="2">
    <source>
        <dbReference type="Proteomes" id="UP000783213"/>
    </source>
</evidence>
<dbReference type="GeneID" id="62228378"/>
<organism evidence="1 2">
    <name type="scientific">Botrytis deweyae</name>
    <dbReference type="NCBI Taxonomy" id="2478750"/>
    <lineage>
        <taxon>Eukaryota</taxon>
        <taxon>Fungi</taxon>
        <taxon>Dikarya</taxon>
        <taxon>Ascomycota</taxon>
        <taxon>Pezizomycotina</taxon>
        <taxon>Leotiomycetes</taxon>
        <taxon>Helotiales</taxon>
        <taxon>Sclerotiniaceae</taxon>
        <taxon>Botrytis</taxon>
    </lineage>
</organism>
<reference evidence="1 2" key="1">
    <citation type="journal article" date="2020" name="Genome Biol. Evol.">
        <title>Comparative genomics of Sclerotiniaceae.</title>
        <authorList>
            <person name="Valero Jimenez C.A."/>
            <person name="Steentjes M."/>
            <person name="Scholten O.E."/>
            <person name="Van Kan J.A.L."/>
        </authorList>
    </citation>
    <scope>NUCLEOTIDE SEQUENCE [LARGE SCALE GENOMIC DNA]</scope>
    <source>
        <strain evidence="1 2">B1</strain>
    </source>
</reference>
<gene>
    <name evidence="1" type="ORF">EAE98_001604</name>
</gene>
<name>A0ABQ7IYB9_9HELO</name>
<dbReference type="RefSeq" id="XP_038814208.1">
    <property type="nucleotide sequence ID" value="XM_038949223.1"/>
</dbReference>
<evidence type="ECO:0000313" key="1">
    <source>
        <dbReference type="EMBL" id="KAF7937290.1"/>
    </source>
</evidence>
<dbReference type="Proteomes" id="UP000783213">
    <property type="component" value="Unassembled WGS sequence"/>
</dbReference>
<proteinExistence type="predicted"/>
<keyword evidence="2" id="KW-1185">Reference proteome</keyword>